<proteinExistence type="predicted"/>
<dbReference type="PANTHER" id="PTHR41260">
    <property type="entry name" value="PROTEIN ECSC"/>
    <property type="match status" value="1"/>
</dbReference>
<dbReference type="RefSeq" id="WP_341876723.1">
    <property type="nucleotide sequence ID" value="NZ_CP121687.1"/>
</dbReference>
<organism evidence="1 2">
    <name type="scientific">Defluviitalea saccharophila</name>
    <dbReference type="NCBI Taxonomy" id="879970"/>
    <lineage>
        <taxon>Bacteria</taxon>
        <taxon>Bacillati</taxon>
        <taxon>Bacillota</taxon>
        <taxon>Clostridia</taxon>
        <taxon>Lachnospirales</taxon>
        <taxon>Defluviitaleaceae</taxon>
        <taxon>Defluviitalea</taxon>
    </lineage>
</organism>
<evidence type="ECO:0000313" key="2">
    <source>
        <dbReference type="Proteomes" id="UP001486565"/>
    </source>
</evidence>
<dbReference type="PANTHER" id="PTHR41260:SF1">
    <property type="entry name" value="PROTEIN ECSC"/>
    <property type="match status" value="1"/>
</dbReference>
<dbReference type="Pfam" id="PF12787">
    <property type="entry name" value="EcsC"/>
    <property type="match status" value="1"/>
</dbReference>
<keyword evidence="2" id="KW-1185">Reference proteome</keyword>
<protein>
    <submittedName>
        <fullName evidence="1">EcsC family protein</fullName>
    </submittedName>
</protein>
<dbReference type="InterPro" id="IPR024787">
    <property type="entry name" value="EcsC"/>
</dbReference>
<dbReference type="Proteomes" id="UP001486565">
    <property type="component" value="Chromosome"/>
</dbReference>
<dbReference type="EMBL" id="CP121687">
    <property type="protein sequence ID" value="WZL69734.1"/>
    <property type="molecule type" value="Genomic_DNA"/>
</dbReference>
<evidence type="ECO:0000313" key="1">
    <source>
        <dbReference type="EMBL" id="WZL69734.1"/>
    </source>
</evidence>
<reference evidence="1 2" key="1">
    <citation type="submission" date="2023-03" db="EMBL/GenBank/DDBJ databases">
        <title>Novel Species.</title>
        <authorList>
            <person name="Ma S."/>
        </authorList>
    </citation>
    <scope>NUCLEOTIDE SEQUENCE [LARGE SCALE GENOMIC DNA]</scope>
    <source>
        <strain evidence="1 2">LIND6LT2</strain>
    </source>
</reference>
<accession>A0ABZ2Y370</accession>
<gene>
    <name evidence="1" type="ORF">QBE51_13255</name>
</gene>
<name>A0ABZ2Y370_9FIRM</name>
<sequence>MDREFNKQFKRLGKKENKILNKKENTLFKSKTAPIMDKIQGKIPEKLKLTLEAAFLKSFKLVFEKGNSYIEKTYNKDRIKLEHDLNNYAIDKKFSNKYVKRLDIPAKHSKRFHSTLTIFEGGVLGFLGIGLPDIPLFLSMIMRTMYEIALSYGYDYESNEEKSYILLIICGALVHGEKKKELSEQIDQLGTQIDTQSQIDITLDDQMNRTAHILSEAMLTAKFIQGIPFIGVIGGVVNFNIIDKIGKFAAIKYKKRYLLKKAREKNVQI</sequence>